<evidence type="ECO:0000259" key="8">
    <source>
        <dbReference type="Pfam" id="PF25967"/>
    </source>
</evidence>
<evidence type="ECO:0000256" key="3">
    <source>
        <dbReference type="SAM" id="MobiDB-lite"/>
    </source>
</evidence>
<evidence type="ECO:0000259" key="7">
    <source>
        <dbReference type="Pfam" id="PF25944"/>
    </source>
</evidence>
<keyword evidence="4" id="KW-1133">Transmembrane helix</keyword>
<dbReference type="Proteomes" id="UP001484535">
    <property type="component" value="Unassembled WGS sequence"/>
</dbReference>
<evidence type="ECO:0000256" key="1">
    <source>
        <dbReference type="ARBA" id="ARBA00004196"/>
    </source>
</evidence>
<dbReference type="PANTHER" id="PTHR30158">
    <property type="entry name" value="ACRA/E-RELATED COMPONENT OF DRUG EFFLUX TRANSPORTER"/>
    <property type="match status" value="1"/>
</dbReference>
<feature type="transmembrane region" description="Helical" evidence="4">
    <location>
        <begin position="51"/>
        <end position="68"/>
    </location>
</feature>
<feature type="domain" description="Multidrug resistance protein MdtA-like beta-barrel" evidence="7">
    <location>
        <begin position="257"/>
        <end position="338"/>
    </location>
</feature>
<comment type="caution">
    <text evidence="9">The sequence shown here is derived from an EMBL/GenBank/DDBJ whole genome shotgun (WGS) entry which is preliminary data.</text>
</comment>
<dbReference type="SUPFAM" id="SSF111369">
    <property type="entry name" value="HlyD-like secretion proteins"/>
    <property type="match status" value="1"/>
</dbReference>
<dbReference type="Pfam" id="PF25944">
    <property type="entry name" value="Beta-barrel_RND"/>
    <property type="match status" value="1"/>
</dbReference>
<dbReference type="InterPro" id="IPR058626">
    <property type="entry name" value="MdtA-like_b-barrel"/>
</dbReference>
<dbReference type="Gene3D" id="2.40.50.100">
    <property type="match status" value="1"/>
</dbReference>
<feature type="region of interest" description="Disordered" evidence="3">
    <location>
        <begin position="1"/>
        <end position="43"/>
    </location>
</feature>
<proteinExistence type="inferred from homology"/>
<dbReference type="InterPro" id="IPR058625">
    <property type="entry name" value="MdtA-like_BSH"/>
</dbReference>
<dbReference type="Gene3D" id="1.10.287.470">
    <property type="entry name" value="Helix hairpin bin"/>
    <property type="match status" value="1"/>
</dbReference>
<dbReference type="InterPro" id="IPR058624">
    <property type="entry name" value="MdtA-like_HH"/>
</dbReference>
<dbReference type="RefSeq" id="WP_346785105.1">
    <property type="nucleotide sequence ID" value="NZ_JBDLBR010000003.1"/>
</dbReference>
<dbReference type="Gene3D" id="2.40.30.170">
    <property type="match status" value="1"/>
</dbReference>
<reference evidence="9 10" key="1">
    <citation type="submission" date="2024-05" db="EMBL/GenBank/DDBJ databases">
        <authorList>
            <person name="Park S."/>
        </authorList>
    </citation>
    <scope>NUCLEOTIDE SEQUENCE [LARGE SCALE GENOMIC DNA]</scope>
    <source>
        <strain evidence="9 10">DGU5</strain>
    </source>
</reference>
<dbReference type="Pfam" id="PF25917">
    <property type="entry name" value="BSH_RND"/>
    <property type="match status" value="1"/>
</dbReference>
<feature type="region of interest" description="Disordered" evidence="3">
    <location>
        <begin position="410"/>
        <end position="441"/>
    </location>
</feature>
<feature type="compositionally biased region" description="Basic and acidic residues" evidence="3">
    <location>
        <begin position="1"/>
        <end position="24"/>
    </location>
</feature>
<evidence type="ECO:0000256" key="4">
    <source>
        <dbReference type="SAM" id="Phobius"/>
    </source>
</evidence>
<evidence type="ECO:0000256" key="2">
    <source>
        <dbReference type="ARBA" id="ARBA00009477"/>
    </source>
</evidence>
<organism evidence="9 10">
    <name type="scientific">Aurantiacibacter flavus</name>
    <dbReference type="NCBI Taxonomy" id="3145232"/>
    <lineage>
        <taxon>Bacteria</taxon>
        <taxon>Pseudomonadati</taxon>
        <taxon>Pseudomonadota</taxon>
        <taxon>Alphaproteobacteria</taxon>
        <taxon>Sphingomonadales</taxon>
        <taxon>Erythrobacteraceae</taxon>
        <taxon>Aurantiacibacter</taxon>
    </lineage>
</organism>
<dbReference type="InterPro" id="IPR006143">
    <property type="entry name" value="RND_pump_MFP"/>
</dbReference>
<comment type="similarity">
    <text evidence="2">Belongs to the membrane fusion protein (MFP) (TC 8.A.1) family.</text>
</comment>
<feature type="domain" description="Multidrug resistance protein MdtA-like alpha-helical hairpin" evidence="5">
    <location>
        <begin position="148"/>
        <end position="217"/>
    </location>
</feature>
<evidence type="ECO:0000259" key="5">
    <source>
        <dbReference type="Pfam" id="PF25876"/>
    </source>
</evidence>
<evidence type="ECO:0000313" key="9">
    <source>
        <dbReference type="EMBL" id="MEN7537662.1"/>
    </source>
</evidence>
<keyword evidence="4" id="KW-0812">Transmembrane</keyword>
<evidence type="ECO:0000259" key="6">
    <source>
        <dbReference type="Pfam" id="PF25917"/>
    </source>
</evidence>
<dbReference type="Gene3D" id="2.40.420.20">
    <property type="match status" value="1"/>
</dbReference>
<keyword evidence="10" id="KW-1185">Reference proteome</keyword>
<accession>A0ABV0CY91</accession>
<feature type="domain" description="Multidrug resistance protein MdtA-like barrel-sandwich hybrid" evidence="6">
    <location>
        <begin position="107"/>
        <end position="243"/>
    </location>
</feature>
<feature type="domain" description="Multidrug resistance protein MdtA-like C-terminal permuted SH3" evidence="8">
    <location>
        <begin position="343"/>
        <end position="403"/>
    </location>
</feature>
<dbReference type="Pfam" id="PF25876">
    <property type="entry name" value="HH_MFP_RND"/>
    <property type="match status" value="1"/>
</dbReference>
<dbReference type="Pfam" id="PF25967">
    <property type="entry name" value="RND-MFP_C"/>
    <property type="match status" value="1"/>
</dbReference>
<dbReference type="NCBIfam" id="TIGR01730">
    <property type="entry name" value="RND_mfp"/>
    <property type="match status" value="1"/>
</dbReference>
<comment type="subcellular location">
    <subcellularLocation>
        <location evidence="1">Cell envelope</location>
    </subcellularLocation>
</comment>
<dbReference type="EMBL" id="JBDLBR010000003">
    <property type="protein sequence ID" value="MEN7537662.1"/>
    <property type="molecule type" value="Genomic_DNA"/>
</dbReference>
<sequence>MFDTPFDARDDQREHDAYSSRDEASPADLPSVDQLQDEPTKVASPRSSRRLWALAGVPVIALAGWWLLAGSETPAAAPALPVVEVASPLQREVTEWDEFIGRFEASRSVEVRPQVSGQVTAIHFTDGQYVRKGAPLFTIDPRSYRAALAEAQASVASASTALALSRSNLARAQRLVEIDGVAATEIDRLVAEVRANEAALAAAQAQVRSRSLDVEFTTVRAPISGRLSDRRVDAGNLVAAGAGGAATLLTTINAVDPIYFSFEGSEAIFLKARREGLAGGTPVEIRLADESDYRWHGTLDFTDNAIDQNSGTIRARAIVRNGEDFLTPGLFGNMRMATGGTEQALLVPDTAVTTDQTRKLLLVVDGEGTVAAKEVDLGPLVDGLRVIHSGIAPGDKVVISGVQMAMPGSKVRAQRTRIEPPKAPPASEAPTIPAGSATIAR</sequence>
<evidence type="ECO:0000313" key="10">
    <source>
        <dbReference type="Proteomes" id="UP001484535"/>
    </source>
</evidence>
<gene>
    <name evidence="9" type="ORF">ABDJ38_10805</name>
</gene>
<dbReference type="InterPro" id="IPR058627">
    <property type="entry name" value="MdtA-like_C"/>
</dbReference>
<dbReference type="PANTHER" id="PTHR30158:SF24">
    <property type="entry name" value="HLYD FAMILY SECRETION PROTEIN"/>
    <property type="match status" value="1"/>
</dbReference>
<keyword evidence="4" id="KW-0472">Membrane</keyword>
<protein>
    <submittedName>
        <fullName evidence="9">Efflux RND transporter periplasmic adaptor subunit</fullName>
    </submittedName>
</protein>
<name>A0ABV0CY91_9SPHN</name>